<proteinExistence type="inferred from homology"/>
<evidence type="ECO:0000313" key="7">
    <source>
        <dbReference type="EMBL" id="MEA5260352.1"/>
    </source>
</evidence>
<comment type="subcellular location">
    <subcellularLocation>
        <location evidence="1">Cell outer membrane</location>
    </subcellularLocation>
</comment>
<sequence>MKSIFRKIIINLGVLSCVWIGTSSCSKVFDLDPEEALTSQQMYRDIYDADAAIIGLYGKFSTLAKQYVVLNELRADLLDVTENADLSLREINNHSVSANNAYADPRPYYEVILNCNDILKNFKMMVESNKIKRTEYNQRYADVIALRSWLYLQLAIHFNNVPYITETIEQVSDVSAIASKPSIPLKEMVKQLITAMETIPSVYLDPYSLDNTFVSNNVDGYSPTTFFIEKHVLLGDLYLWDNQYNKAATMYKYIMTTSDRLGFEATDINVWYHLYKITRGQISSGMGPVAVSYDSNINDESRLLDNNNTGWRSLFARDRSNTNYNGTSNTSSILRDPEWLWLLPFDNKFLPQNPFIDLFSNVGGSYLLQPSQQAQDMWNTQTQTNNFSFDARGRMSYKMVNGRPVVYKYLYNYLNPNLTGSVLSLVGKSLQEKNGRWFLNRAANVHLKFAEAANREGRRKLAFALMNSGVANIYNGTSTNKTNLMNTFDVPPYDFDARNGDAPVRYRSSWHLATGIRGRAMLKDVAVVGDSTLSIENSIINEGALELAFEGHRWSDLLRVALRREDPTFLADKIYDKLRKANNPNAAAIRSKLMNKDNWFLPFKIQ</sequence>
<reference evidence="7 8" key="1">
    <citation type="submission" date="2023-12" db="EMBL/GenBank/DDBJ databases">
        <title>Novel species of the genus Arcicella isolated from rivers.</title>
        <authorList>
            <person name="Lu H."/>
        </authorList>
    </citation>
    <scope>NUCLEOTIDE SEQUENCE [LARGE SCALE GENOMIC DNA]</scope>
    <source>
        <strain evidence="7 8">LMG 21963</strain>
    </source>
</reference>
<evidence type="ECO:0000256" key="1">
    <source>
        <dbReference type="ARBA" id="ARBA00004442"/>
    </source>
</evidence>
<evidence type="ECO:0000256" key="4">
    <source>
        <dbReference type="ARBA" id="ARBA00023136"/>
    </source>
</evidence>
<evidence type="ECO:0000313" key="8">
    <source>
        <dbReference type="Proteomes" id="UP001304671"/>
    </source>
</evidence>
<dbReference type="SUPFAM" id="SSF48452">
    <property type="entry name" value="TPR-like"/>
    <property type="match status" value="1"/>
</dbReference>
<evidence type="ECO:0000256" key="2">
    <source>
        <dbReference type="ARBA" id="ARBA00006275"/>
    </source>
</evidence>
<keyword evidence="8" id="KW-1185">Reference proteome</keyword>
<accession>A0ABU5QTC0</accession>
<dbReference type="PROSITE" id="PS51257">
    <property type="entry name" value="PROKAR_LIPOPROTEIN"/>
    <property type="match status" value="1"/>
</dbReference>
<keyword evidence="4" id="KW-0472">Membrane</keyword>
<protein>
    <submittedName>
        <fullName evidence="7">RagB/SusD family nutrient uptake outer membrane protein</fullName>
    </submittedName>
</protein>
<gene>
    <name evidence="7" type="ORF">VB264_21310</name>
</gene>
<evidence type="ECO:0000256" key="5">
    <source>
        <dbReference type="ARBA" id="ARBA00023237"/>
    </source>
</evidence>
<dbReference type="Proteomes" id="UP001304671">
    <property type="component" value="Unassembled WGS sequence"/>
</dbReference>
<comment type="caution">
    <text evidence="7">The sequence shown here is derived from an EMBL/GenBank/DDBJ whole genome shotgun (WGS) entry which is preliminary data.</text>
</comment>
<feature type="domain" description="RagB/SusD" evidence="6">
    <location>
        <begin position="516"/>
        <end position="581"/>
    </location>
</feature>
<dbReference type="RefSeq" id="WP_323252794.1">
    <property type="nucleotide sequence ID" value="NZ_JAYFUL010000052.1"/>
</dbReference>
<name>A0ABU5QTC0_9BACT</name>
<keyword evidence="3" id="KW-0732">Signal</keyword>
<comment type="similarity">
    <text evidence="2">Belongs to the SusD family.</text>
</comment>
<keyword evidence="5" id="KW-0998">Cell outer membrane</keyword>
<dbReference type="EMBL" id="JAYFUL010000052">
    <property type="protein sequence ID" value="MEA5260352.1"/>
    <property type="molecule type" value="Genomic_DNA"/>
</dbReference>
<dbReference type="Gene3D" id="1.25.40.390">
    <property type="match status" value="1"/>
</dbReference>
<dbReference type="Pfam" id="PF07980">
    <property type="entry name" value="SusD_RagB"/>
    <property type="match status" value="1"/>
</dbReference>
<evidence type="ECO:0000259" key="6">
    <source>
        <dbReference type="Pfam" id="PF07980"/>
    </source>
</evidence>
<dbReference type="InterPro" id="IPR012944">
    <property type="entry name" value="SusD_RagB_dom"/>
</dbReference>
<evidence type="ECO:0000256" key="3">
    <source>
        <dbReference type="ARBA" id="ARBA00022729"/>
    </source>
</evidence>
<organism evidence="7 8">
    <name type="scientific">Arcicella aquatica</name>
    <dbReference type="NCBI Taxonomy" id="217141"/>
    <lineage>
        <taxon>Bacteria</taxon>
        <taxon>Pseudomonadati</taxon>
        <taxon>Bacteroidota</taxon>
        <taxon>Cytophagia</taxon>
        <taxon>Cytophagales</taxon>
        <taxon>Flectobacillaceae</taxon>
        <taxon>Arcicella</taxon>
    </lineage>
</organism>
<dbReference type="InterPro" id="IPR011990">
    <property type="entry name" value="TPR-like_helical_dom_sf"/>
</dbReference>